<keyword evidence="1" id="KW-0479">Metal-binding</keyword>
<dbReference type="InterPro" id="IPR051051">
    <property type="entry name" value="E3_ubiq-ligase_TRIM/RNF"/>
</dbReference>
<dbReference type="InterPro" id="IPR013083">
    <property type="entry name" value="Znf_RING/FYVE/PHD"/>
</dbReference>
<dbReference type="InterPro" id="IPR001841">
    <property type="entry name" value="Znf_RING"/>
</dbReference>
<keyword evidence="3" id="KW-0862">Zinc</keyword>
<dbReference type="SMART" id="SM00184">
    <property type="entry name" value="RING"/>
    <property type="match status" value="1"/>
</dbReference>
<keyword evidence="7" id="KW-1185">Reference proteome</keyword>
<dbReference type="Proteomes" id="UP000472270">
    <property type="component" value="Unassembled WGS sequence"/>
</dbReference>
<dbReference type="GO" id="GO:0008270">
    <property type="term" value="F:zinc ion binding"/>
    <property type="evidence" value="ECO:0007669"/>
    <property type="project" value="UniProtKB-KW"/>
</dbReference>
<dbReference type="InterPro" id="IPR027370">
    <property type="entry name" value="Znf-RING_euk"/>
</dbReference>
<dbReference type="PROSITE" id="PS00518">
    <property type="entry name" value="ZF_RING_1"/>
    <property type="match status" value="1"/>
</dbReference>
<dbReference type="SUPFAM" id="SSF57850">
    <property type="entry name" value="RING/U-box"/>
    <property type="match status" value="1"/>
</dbReference>
<reference evidence="6" key="1">
    <citation type="submission" date="2025-08" db="UniProtKB">
        <authorList>
            <consortium name="Ensembl"/>
        </authorList>
    </citation>
    <scope>IDENTIFICATION</scope>
</reference>
<dbReference type="PANTHER" id="PTHR25465">
    <property type="entry name" value="B-BOX DOMAIN CONTAINING"/>
    <property type="match status" value="1"/>
</dbReference>
<organism evidence="6 7">
    <name type="scientific">Sinocyclocheilus rhinocerous</name>
    <dbReference type="NCBI Taxonomy" id="307959"/>
    <lineage>
        <taxon>Eukaryota</taxon>
        <taxon>Metazoa</taxon>
        <taxon>Chordata</taxon>
        <taxon>Craniata</taxon>
        <taxon>Vertebrata</taxon>
        <taxon>Euteleostomi</taxon>
        <taxon>Actinopterygii</taxon>
        <taxon>Neopterygii</taxon>
        <taxon>Teleostei</taxon>
        <taxon>Ostariophysi</taxon>
        <taxon>Cypriniformes</taxon>
        <taxon>Cyprinidae</taxon>
        <taxon>Cyprininae</taxon>
        <taxon>Sinocyclocheilus</taxon>
    </lineage>
</organism>
<dbReference type="AlphaFoldDB" id="A0A673N4A6"/>
<sequence>MAIKCPNFSVGDISSFLFPDMASSGALLAEELHCSICLDVFTDPVSTPCGHNFCKSCLSQCWDSSQTCKCPYCKEAFNQRPDLKINMTLRMVVDYFKMKGRLLQSRSDTFRAILSKFSICNLRT</sequence>
<dbReference type="Ensembl" id="ENSSRHT00000102806.1">
    <property type="protein sequence ID" value="ENSSRHP00000100101.1"/>
    <property type="gene ID" value="ENSSRHG00000049055.1"/>
</dbReference>
<keyword evidence="2 4" id="KW-0863">Zinc-finger</keyword>
<evidence type="ECO:0000313" key="7">
    <source>
        <dbReference type="Proteomes" id="UP000472270"/>
    </source>
</evidence>
<evidence type="ECO:0000313" key="6">
    <source>
        <dbReference type="Ensembl" id="ENSSRHP00000100101.1"/>
    </source>
</evidence>
<dbReference type="PROSITE" id="PS50089">
    <property type="entry name" value="ZF_RING_2"/>
    <property type="match status" value="1"/>
</dbReference>
<dbReference type="FunFam" id="3.30.40.10:FF:000438">
    <property type="entry name" value="Bloodthirsty-related gene family, member 25"/>
    <property type="match status" value="1"/>
</dbReference>
<dbReference type="Gene3D" id="3.30.40.10">
    <property type="entry name" value="Zinc/RING finger domain, C3HC4 (zinc finger)"/>
    <property type="match status" value="1"/>
</dbReference>
<evidence type="ECO:0000256" key="1">
    <source>
        <dbReference type="ARBA" id="ARBA00022723"/>
    </source>
</evidence>
<evidence type="ECO:0000256" key="4">
    <source>
        <dbReference type="PROSITE-ProRule" id="PRU00175"/>
    </source>
</evidence>
<dbReference type="Pfam" id="PF13445">
    <property type="entry name" value="zf-RING_UBOX"/>
    <property type="match status" value="1"/>
</dbReference>
<protein>
    <recommendedName>
        <fullName evidence="5">RING-type domain-containing protein</fullName>
    </recommendedName>
</protein>
<evidence type="ECO:0000259" key="5">
    <source>
        <dbReference type="PROSITE" id="PS50089"/>
    </source>
</evidence>
<dbReference type="PANTHER" id="PTHR25465:SF32">
    <property type="entry name" value="BLOODTHIRSTY-RELATED GENE FAMILY, MEMBER 16 ISOFORM X1-RELATED"/>
    <property type="match status" value="1"/>
</dbReference>
<evidence type="ECO:0000256" key="2">
    <source>
        <dbReference type="ARBA" id="ARBA00022771"/>
    </source>
</evidence>
<dbReference type="InterPro" id="IPR017907">
    <property type="entry name" value="Znf_RING_CS"/>
</dbReference>
<proteinExistence type="predicted"/>
<feature type="domain" description="RING-type" evidence="5">
    <location>
        <begin position="34"/>
        <end position="74"/>
    </location>
</feature>
<evidence type="ECO:0000256" key="3">
    <source>
        <dbReference type="ARBA" id="ARBA00022833"/>
    </source>
</evidence>
<accession>A0A673N4A6</accession>
<name>A0A673N4A6_9TELE</name>
<reference evidence="6" key="2">
    <citation type="submission" date="2025-09" db="UniProtKB">
        <authorList>
            <consortium name="Ensembl"/>
        </authorList>
    </citation>
    <scope>IDENTIFICATION</scope>
</reference>